<proteinExistence type="predicted"/>
<dbReference type="Proteomes" id="UP000284706">
    <property type="component" value="Unassembled WGS sequence"/>
</dbReference>
<dbReference type="EMBL" id="NHYE01004780">
    <property type="protein sequence ID" value="PPQ82190.1"/>
    <property type="molecule type" value="Genomic_DNA"/>
</dbReference>
<evidence type="ECO:0000313" key="3">
    <source>
        <dbReference type="Proteomes" id="UP000284706"/>
    </source>
</evidence>
<reference evidence="2 3" key="1">
    <citation type="journal article" date="2018" name="Evol. Lett.">
        <title>Horizontal gene cluster transfer increased hallucinogenic mushroom diversity.</title>
        <authorList>
            <person name="Reynolds H.T."/>
            <person name="Vijayakumar V."/>
            <person name="Gluck-Thaler E."/>
            <person name="Korotkin H.B."/>
            <person name="Matheny P.B."/>
            <person name="Slot J.C."/>
        </authorList>
    </citation>
    <scope>NUCLEOTIDE SEQUENCE [LARGE SCALE GENOMIC DNA]</scope>
    <source>
        <strain evidence="2 3">SRW20</strain>
    </source>
</reference>
<dbReference type="InParanoid" id="A0A409WUJ0"/>
<protein>
    <submittedName>
        <fullName evidence="2">Uncharacterized protein</fullName>
    </submittedName>
</protein>
<evidence type="ECO:0000256" key="1">
    <source>
        <dbReference type="SAM" id="MobiDB-lite"/>
    </source>
</evidence>
<gene>
    <name evidence="2" type="ORF">CVT26_009429</name>
</gene>
<dbReference type="AlphaFoldDB" id="A0A409WUJ0"/>
<evidence type="ECO:0000313" key="2">
    <source>
        <dbReference type="EMBL" id="PPQ82190.1"/>
    </source>
</evidence>
<feature type="region of interest" description="Disordered" evidence="1">
    <location>
        <begin position="8"/>
        <end position="54"/>
    </location>
</feature>
<comment type="caution">
    <text evidence="2">The sequence shown here is derived from an EMBL/GenBank/DDBJ whole genome shotgun (WGS) entry which is preliminary data.</text>
</comment>
<sequence>MRICIRIRGPRRRAAAPESKRPRTEDYAAQSTTRSRGTKRPASHAPIETTLHPPFPQNLAGIKPHRAIHLASLHGRRLAFNVHLGPTPLLTVLAPSPAKCCSTQVKEAEEGQCILEWNFSQKTATPTVHIHRRQRRWDGTVIVGVDSTRRGPEGLEEVLA</sequence>
<organism evidence="2 3">
    <name type="scientific">Gymnopilus dilepis</name>
    <dbReference type="NCBI Taxonomy" id="231916"/>
    <lineage>
        <taxon>Eukaryota</taxon>
        <taxon>Fungi</taxon>
        <taxon>Dikarya</taxon>
        <taxon>Basidiomycota</taxon>
        <taxon>Agaricomycotina</taxon>
        <taxon>Agaricomycetes</taxon>
        <taxon>Agaricomycetidae</taxon>
        <taxon>Agaricales</taxon>
        <taxon>Agaricineae</taxon>
        <taxon>Hymenogastraceae</taxon>
        <taxon>Gymnopilus</taxon>
    </lineage>
</organism>
<name>A0A409WUJ0_9AGAR</name>
<accession>A0A409WUJ0</accession>
<keyword evidence="3" id="KW-1185">Reference proteome</keyword>